<dbReference type="AlphaFoldDB" id="A0A840AX76"/>
<dbReference type="PROSITE" id="PS50932">
    <property type="entry name" value="HTH_LACI_2"/>
    <property type="match status" value="1"/>
</dbReference>
<evidence type="ECO:0000259" key="4">
    <source>
        <dbReference type="PROSITE" id="PS50932"/>
    </source>
</evidence>
<dbReference type="InterPro" id="IPR028082">
    <property type="entry name" value="Peripla_BP_I"/>
</dbReference>
<evidence type="ECO:0000256" key="2">
    <source>
        <dbReference type="ARBA" id="ARBA00023125"/>
    </source>
</evidence>
<accession>A0A840AX76</accession>
<keyword evidence="6" id="KW-1185">Reference proteome</keyword>
<dbReference type="CDD" id="cd01575">
    <property type="entry name" value="PBP1_GntR"/>
    <property type="match status" value="1"/>
</dbReference>
<dbReference type="Pfam" id="PF13377">
    <property type="entry name" value="Peripla_BP_3"/>
    <property type="match status" value="1"/>
</dbReference>
<evidence type="ECO:0000313" key="5">
    <source>
        <dbReference type="EMBL" id="MBB3933391.1"/>
    </source>
</evidence>
<organism evidence="5 6">
    <name type="scientific">Kaistia hirudinis</name>
    <dbReference type="NCBI Taxonomy" id="1293440"/>
    <lineage>
        <taxon>Bacteria</taxon>
        <taxon>Pseudomonadati</taxon>
        <taxon>Pseudomonadota</taxon>
        <taxon>Alphaproteobacteria</taxon>
        <taxon>Hyphomicrobiales</taxon>
        <taxon>Kaistiaceae</taxon>
        <taxon>Kaistia</taxon>
    </lineage>
</organism>
<comment type="caution">
    <text evidence="5">The sequence shown here is derived from an EMBL/GenBank/DDBJ whole genome shotgun (WGS) entry which is preliminary data.</text>
</comment>
<dbReference type="SUPFAM" id="SSF53822">
    <property type="entry name" value="Periplasmic binding protein-like I"/>
    <property type="match status" value="1"/>
</dbReference>
<gene>
    <name evidence="5" type="ORF">GGR25_004464</name>
</gene>
<evidence type="ECO:0000313" key="6">
    <source>
        <dbReference type="Proteomes" id="UP000553963"/>
    </source>
</evidence>
<keyword evidence="3" id="KW-0804">Transcription</keyword>
<feature type="domain" description="HTH lacI-type" evidence="4">
    <location>
        <begin position="1"/>
        <end position="20"/>
    </location>
</feature>
<dbReference type="PANTHER" id="PTHR30146:SF33">
    <property type="entry name" value="TRANSCRIPTIONAL REGULATOR"/>
    <property type="match status" value="1"/>
</dbReference>
<evidence type="ECO:0000256" key="3">
    <source>
        <dbReference type="ARBA" id="ARBA00023163"/>
    </source>
</evidence>
<dbReference type="InterPro" id="IPR000843">
    <property type="entry name" value="HTH_LacI"/>
</dbReference>
<evidence type="ECO:0000256" key="1">
    <source>
        <dbReference type="ARBA" id="ARBA00023015"/>
    </source>
</evidence>
<dbReference type="InterPro" id="IPR046335">
    <property type="entry name" value="LacI/GalR-like_sensor"/>
</dbReference>
<dbReference type="GO" id="GO:0003700">
    <property type="term" value="F:DNA-binding transcription factor activity"/>
    <property type="evidence" value="ECO:0007669"/>
    <property type="project" value="TreeGrafter"/>
</dbReference>
<name>A0A840AX76_9HYPH</name>
<keyword evidence="2" id="KW-0238">DNA-binding</keyword>
<dbReference type="Gene3D" id="3.40.50.2300">
    <property type="match status" value="2"/>
</dbReference>
<keyword evidence="1" id="KW-0805">Transcription regulation</keyword>
<proteinExistence type="predicted"/>
<dbReference type="GO" id="GO:0000976">
    <property type="term" value="F:transcription cis-regulatory region binding"/>
    <property type="evidence" value="ECO:0007669"/>
    <property type="project" value="TreeGrafter"/>
</dbReference>
<reference evidence="5 6" key="1">
    <citation type="submission" date="2020-08" db="EMBL/GenBank/DDBJ databases">
        <title>Genomic Encyclopedia of Type Strains, Phase IV (KMG-IV): sequencing the most valuable type-strain genomes for metagenomic binning, comparative biology and taxonomic classification.</title>
        <authorList>
            <person name="Goeker M."/>
        </authorList>
    </citation>
    <scope>NUCLEOTIDE SEQUENCE [LARGE SCALE GENOMIC DNA]</scope>
    <source>
        <strain evidence="5 6">DSM 25966</strain>
    </source>
</reference>
<dbReference type="EMBL" id="JACIDS010000006">
    <property type="protein sequence ID" value="MBB3933391.1"/>
    <property type="molecule type" value="Genomic_DNA"/>
</dbReference>
<dbReference type="PANTHER" id="PTHR30146">
    <property type="entry name" value="LACI-RELATED TRANSCRIPTIONAL REPRESSOR"/>
    <property type="match status" value="1"/>
</dbReference>
<dbReference type="Proteomes" id="UP000553963">
    <property type="component" value="Unassembled WGS sequence"/>
</dbReference>
<protein>
    <submittedName>
        <fullName evidence="5">LacI family gluconate utilization system Gnt-I transcriptional repressor</fullName>
    </submittedName>
</protein>
<sequence length="289" mass="30584">MAAVETLGYVPNRIAGALASTGSPLVAIVVPSLSNIVFADVLRGVAQTLEAGRRQAVFAVSEYEPSREEALVAAMLAWRPAAVMLAGLEHAEGTRRMLRAAGCRIAELLDIDGTPQDLAVGFSNRTAGRVSALHMVQRGYRRIGYVGHDIGQDTRAGKRLAGFRETLAEAGLAPASEDIRAVRSSVGEGRIGLAALMARQPQLDAVYFSNDDMALGGYFHCLEAGIAVPGQLAIMGFNGLDIARHTPQPLTTIETPRDEIGRIAAQLVLDDAPPQTVDCGFRLVEGATV</sequence>